<feature type="compositionally biased region" description="Low complexity" evidence="11">
    <location>
        <begin position="58"/>
        <end position="75"/>
    </location>
</feature>
<name>A0A2K5ARM6_9ARCH</name>
<dbReference type="GO" id="GO:0005524">
    <property type="term" value="F:ATP binding"/>
    <property type="evidence" value="ECO:0007669"/>
    <property type="project" value="UniProtKB-KW"/>
</dbReference>
<dbReference type="PROSITE" id="PS52041">
    <property type="entry name" value="TOPO_IIB"/>
    <property type="match status" value="1"/>
</dbReference>
<keyword evidence="7 9" id="KW-0238">DNA-binding</keyword>
<dbReference type="PRINTS" id="PR01552">
    <property type="entry name" value="TPISMRASE6A"/>
</dbReference>
<dbReference type="PRINTS" id="PR01550">
    <property type="entry name" value="TOP6AFAMILY"/>
</dbReference>
<feature type="binding site" evidence="9">
    <location>
        <position position="380"/>
    </location>
    <ligand>
        <name>Mg(2+)</name>
        <dbReference type="ChEBI" id="CHEBI:18420"/>
    </ligand>
</feature>
<keyword evidence="9" id="KW-0067">ATP-binding</keyword>
<sequence>MVRVKGKKKGKGKGEVKSGYKAKDRDKAKGYDKSRGRYSREKGRVRGRSRSISKERNSSSSSSSSSKMVSSNSNRITGSGKMMRRGKKKEQIYRERVGSKDTDVIKVMGSYSYKGVSNNSSRISMKRVEGEGVDAGKMDVKDKVKGDVKKGSVAAEERKASTISSNSSNSNSSRLSTGTGTGMKRKDIESQREKRNKVKTMLVELGKKIYSDLDNGIFPEVYIPSRSVANIVYDKRLRQYVLGDAKIVRSAKNIRHLRSFTQLIWLAFFVDKLVNEGKTSTLRDVYYSAQAFNIDFEDQAESDHIITDLEAVLSLAREDFNIYPEERSSIFGDLTIEYTVPGYEGKRLNLSDHPDGYLIGPSLSSAEFIDTSAEMVLAVEKGGIFTRFVEENVHKRFKAIIVDTAGQAPRSTRYLLMRLNRELNLPVYILTDGDVYGEHIAMVIKSGSANAAHLRELTVPDAKWIGVWASDIQKYRLPTDPMTEQDVKRCHELKQDPRYQSDIWRSELELFLKMRRKSELEAFAKYGLTKITDDYLPEKLEMAKSL</sequence>
<keyword evidence="6 9" id="KW-0799">Topoisomerase</keyword>
<feature type="region of interest" description="Disordered" evidence="11">
    <location>
        <begin position="143"/>
        <end position="193"/>
    </location>
</feature>
<feature type="compositionally biased region" description="Basic residues" evidence="11">
    <location>
        <begin position="1"/>
        <end position="11"/>
    </location>
</feature>
<comment type="subunit">
    <text evidence="9">Homodimer. Heterotetramer of two Top6A and two Top6B chains.</text>
</comment>
<dbReference type="PANTHER" id="PTHR10848:SF0">
    <property type="entry name" value="MEIOTIC RECOMBINATION PROTEIN SPO11"/>
    <property type="match status" value="1"/>
</dbReference>
<evidence type="ECO:0000256" key="8">
    <source>
        <dbReference type="ARBA" id="ARBA00023235"/>
    </source>
</evidence>
<evidence type="ECO:0000313" key="14">
    <source>
        <dbReference type="EMBL" id="SPC34298.1"/>
    </source>
</evidence>
<evidence type="ECO:0000313" key="15">
    <source>
        <dbReference type="Proteomes" id="UP000236248"/>
    </source>
</evidence>
<keyword evidence="9" id="KW-0547">Nucleotide-binding</keyword>
<feature type="region of interest" description="Disordered" evidence="11">
    <location>
        <begin position="1"/>
        <end position="98"/>
    </location>
</feature>
<reference evidence="15" key="1">
    <citation type="submission" date="2018-01" db="EMBL/GenBank/DDBJ databases">
        <authorList>
            <person name="Kerou L M."/>
        </authorList>
    </citation>
    <scope>NUCLEOTIDE SEQUENCE [LARGE SCALE GENOMIC DNA]</scope>
    <source>
        <strain evidence="15">SCU2</strain>
    </source>
</reference>
<comment type="cofactor">
    <cofactor evidence="2 9">
        <name>Mg(2+)</name>
        <dbReference type="ChEBI" id="CHEBI:18420"/>
    </cofactor>
</comment>
<accession>A0A2K5ARM6</accession>
<keyword evidence="15" id="KW-1185">Reference proteome</keyword>
<feature type="compositionally biased region" description="Basic and acidic residues" evidence="11">
    <location>
        <begin position="12"/>
        <end position="44"/>
    </location>
</feature>
<dbReference type="CDD" id="cd00223">
    <property type="entry name" value="TOPRIM_TopoIIB_SPO"/>
    <property type="match status" value="1"/>
</dbReference>
<dbReference type="GO" id="GO:0005694">
    <property type="term" value="C:chromosome"/>
    <property type="evidence" value="ECO:0007669"/>
    <property type="project" value="InterPro"/>
</dbReference>
<evidence type="ECO:0000259" key="13">
    <source>
        <dbReference type="Pfam" id="PF21180"/>
    </source>
</evidence>
<dbReference type="InterPro" id="IPR036388">
    <property type="entry name" value="WH-like_DNA-bd_sf"/>
</dbReference>
<evidence type="ECO:0000256" key="6">
    <source>
        <dbReference type="ARBA" id="ARBA00023029"/>
    </source>
</evidence>
<evidence type="ECO:0000256" key="10">
    <source>
        <dbReference type="PROSITE-ProRule" id="PRU01385"/>
    </source>
</evidence>
<organism evidence="14 15">
    <name type="scientific">Candidatus Nitrosocaldus cavascurensis</name>
    <dbReference type="NCBI Taxonomy" id="2058097"/>
    <lineage>
        <taxon>Archaea</taxon>
        <taxon>Nitrososphaerota</taxon>
        <taxon>Nitrososphaeria</taxon>
        <taxon>Candidatus Nitrosocaldales</taxon>
        <taxon>Candidatus Nitrosocaldaceae</taxon>
        <taxon>Candidatus Nitrosocaldus</taxon>
    </lineage>
</organism>
<evidence type="ECO:0000259" key="12">
    <source>
        <dbReference type="Pfam" id="PF04406"/>
    </source>
</evidence>
<dbReference type="SUPFAM" id="SSF56726">
    <property type="entry name" value="DNA topoisomerase IV, alpha subunit"/>
    <property type="match status" value="1"/>
</dbReference>
<feature type="compositionally biased region" description="Basic and acidic residues" evidence="11">
    <location>
        <begin position="184"/>
        <end position="193"/>
    </location>
</feature>
<dbReference type="GO" id="GO:0003918">
    <property type="term" value="F:DNA topoisomerase type II (double strand cut, ATP-hydrolyzing) activity"/>
    <property type="evidence" value="ECO:0007669"/>
    <property type="project" value="UniProtKB-UniRule"/>
</dbReference>
<evidence type="ECO:0000256" key="9">
    <source>
        <dbReference type="HAMAP-Rule" id="MF_00132"/>
    </source>
</evidence>
<dbReference type="PANTHER" id="PTHR10848">
    <property type="entry name" value="MEIOTIC RECOMBINATION PROTEIN SPO11"/>
    <property type="match status" value="1"/>
</dbReference>
<dbReference type="NCBIfam" id="NF003335">
    <property type="entry name" value="PRK04342.1-4"/>
    <property type="match status" value="1"/>
</dbReference>
<dbReference type="GO" id="GO:0006265">
    <property type="term" value="P:DNA topological change"/>
    <property type="evidence" value="ECO:0007669"/>
    <property type="project" value="UniProtKB-UniRule"/>
</dbReference>
<dbReference type="InterPro" id="IPR002815">
    <property type="entry name" value="Spo11/TopoVI_A"/>
</dbReference>
<dbReference type="GO" id="GO:0000287">
    <property type="term" value="F:magnesium ion binding"/>
    <property type="evidence" value="ECO:0007669"/>
    <property type="project" value="UniProtKB-UniRule"/>
</dbReference>
<comment type="function">
    <text evidence="9">Relaxes both positive and negative superturns and exhibits a strong decatenase activity.</text>
</comment>
<dbReference type="EC" id="5.6.2.2" evidence="9"/>
<dbReference type="Gene3D" id="1.10.10.10">
    <property type="entry name" value="Winged helix-like DNA-binding domain superfamily/Winged helix DNA-binding domain"/>
    <property type="match status" value="1"/>
</dbReference>
<keyword evidence="5 9" id="KW-0460">Magnesium</keyword>
<dbReference type="InterPro" id="IPR013049">
    <property type="entry name" value="Spo11/TopoVI_A_N"/>
</dbReference>
<feature type="compositionally biased region" description="Basic and acidic residues" evidence="11">
    <location>
        <begin position="89"/>
        <end position="98"/>
    </location>
</feature>
<feature type="domain" description="Spo11/DNA topoisomerase VI subunit A N-terminal" evidence="12">
    <location>
        <begin position="258"/>
        <end position="322"/>
    </location>
</feature>
<dbReference type="Proteomes" id="UP000236248">
    <property type="component" value="Chromosome NCAV"/>
</dbReference>
<evidence type="ECO:0000256" key="2">
    <source>
        <dbReference type="ARBA" id="ARBA00001946"/>
    </source>
</evidence>
<evidence type="ECO:0000256" key="7">
    <source>
        <dbReference type="ARBA" id="ARBA00023125"/>
    </source>
</evidence>
<dbReference type="InterPro" id="IPR034136">
    <property type="entry name" value="TOPRIM_Topo6A/Spo11"/>
</dbReference>
<keyword evidence="8 9" id="KW-0413">Isomerase</keyword>
<dbReference type="AlphaFoldDB" id="A0A2K5ARM6"/>
<dbReference type="Pfam" id="PF04406">
    <property type="entry name" value="TP6A_N"/>
    <property type="match status" value="1"/>
</dbReference>
<feature type="compositionally biased region" description="Low complexity" evidence="11">
    <location>
        <begin position="161"/>
        <end position="178"/>
    </location>
</feature>
<dbReference type="HAMAP" id="MF_00132">
    <property type="entry name" value="Top6A"/>
    <property type="match status" value="1"/>
</dbReference>
<feature type="binding site" evidence="9">
    <location>
        <position position="432"/>
    </location>
    <ligand>
        <name>Mg(2+)</name>
        <dbReference type="ChEBI" id="CHEBI:18420"/>
    </ligand>
</feature>
<evidence type="ECO:0000256" key="5">
    <source>
        <dbReference type="ARBA" id="ARBA00022842"/>
    </source>
</evidence>
<keyword evidence="4 9" id="KW-0479">Metal-binding</keyword>
<evidence type="ECO:0000256" key="4">
    <source>
        <dbReference type="ARBA" id="ARBA00022723"/>
    </source>
</evidence>
<feature type="domain" description="Topoisomerase 6 subunit A/Spo11 TOPRIM" evidence="13">
    <location>
        <begin position="375"/>
        <end position="540"/>
    </location>
</feature>
<dbReference type="InterPro" id="IPR036078">
    <property type="entry name" value="Spo11/TopoVI_A_sf"/>
</dbReference>
<comment type="similarity">
    <text evidence="3 9 10">Belongs to the TOP6A family.</text>
</comment>
<dbReference type="GO" id="GO:0003677">
    <property type="term" value="F:DNA binding"/>
    <property type="evidence" value="ECO:0007669"/>
    <property type="project" value="UniProtKB-UniRule"/>
</dbReference>
<dbReference type="InterPro" id="IPR004085">
    <property type="entry name" value="TopoVI_A"/>
</dbReference>
<evidence type="ECO:0000256" key="11">
    <source>
        <dbReference type="SAM" id="MobiDB-lite"/>
    </source>
</evidence>
<evidence type="ECO:0000256" key="1">
    <source>
        <dbReference type="ARBA" id="ARBA00000185"/>
    </source>
</evidence>
<evidence type="ECO:0000256" key="3">
    <source>
        <dbReference type="ARBA" id="ARBA00006559"/>
    </source>
</evidence>
<proteinExistence type="inferred from homology"/>
<gene>
    <name evidence="9" type="primary">top6A</name>
    <name evidence="14" type="ORF">NCAV_1121</name>
</gene>
<dbReference type="KEGG" id="ncv:NCAV_1121"/>
<comment type="catalytic activity">
    <reaction evidence="1 9 10">
        <text>ATP-dependent breakage, passage and rejoining of double-stranded DNA.</text>
        <dbReference type="EC" id="5.6.2.2"/>
    </reaction>
</comment>
<dbReference type="Pfam" id="PF21180">
    <property type="entry name" value="TOP6A-Spo11_Toprim"/>
    <property type="match status" value="1"/>
</dbReference>
<dbReference type="Gene3D" id="3.40.1360.10">
    <property type="match status" value="1"/>
</dbReference>
<feature type="active site" description="O-(5'-phospho-DNA)-tyrosine intermediate" evidence="9 10">
    <location>
        <position position="287"/>
    </location>
</feature>
<dbReference type="EMBL" id="LT981265">
    <property type="protein sequence ID" value="SPC34298.1"/>
    <property type="molecule type" value="Genomic_DNA"/>
</dbReference>
<feature type="compositionally biased region" description="Basic and acidic residues" evidence="11">
    <location>
        <begin position="143"/>
        <end position="160"/>
    </location>
</feature>
<protein>
    <recommendedName>
        <fullName evidence="9">Type 2 DNA topoisomerase 6 subunit A</fullName>
        <ecNumber evidence="9">5.6.2.2</ecNumber>
    </recommendedName>
    <alternativeName>
        <fullName evidence="9">Type II DNA topoisomerase VI subunit A</fullName>
    </alternativeName>
</protein>
<dbReference type="GO" id="GO:0006260">
    <property type="term" value="P:DNA replication"/>
    <property type="evidence" value="ECO:0007669"/>
    <property type="project" value="UniProtKB-UniRule"/>
</dbReference>